<dbReference type="PANTHER" id="PTHR33608">
    <property type="entry name" value="BLL2464 PROTEIN"/>
    <property type="match status" value="1"/>
</dbReference>
<accession>A0A498KZG0</accession>
<dbReference type="Proteomes" id="UP000289691">
    <property type="component" value="Unassembled WGS sequence"/>
</dbReference>
<feature type="region of interest" description="Disordered" evidence="1">
    <location>
        <begin position="274"/>
        <end position="350"/>
    </location>
</feature>
<dbReference type="InterPro" id="IPR002881">
    <property type="entry name" value="DUF58"/>
</dbReference>
<evidence type="ECO:0000313" key="4">
    <source>
        <dbReference type="EMBL" id="RXK49973.1"/>
    </source>
</evidence>
<organism evidence="4 5">
    <name type="scientific">Halorientalis pallida</name>
    <dbReference type="NCBI Taxonomy" id="2479928"/>
    <lineage>
        <taxon>Archaea</taxon>
        <taxon>Methanobacteriati</taxon>
        <taxon>Methanobacteriota</taxon>
        <taxon>Stenosarchaea group</taxon>
        <taxon>Halobacteria</taxon>
        <taxon>Halobacteriales</taxon>
        <taxon>Haloarculaceae</taxon>
        <taxon>Halorientalis</taxon>
    </lineage>
</organism>
<reference evidence="4 5" key="1">
    <citation type="submission" date="2019-01" db="EMBL/GenBank/DDBJ databases">
        <title>Halorientalis sp. F13-25 a new haloarchaeum isolated from hypersaline water.</title>
        <authorList>
            <person name="Ana D.-V."/>
            <person name="Cristina S.-P."/>
            <person name="Antonio V."/>
        </authorList>
    </citation>
    <scope>NUCLEOTIDE SEQUENCE [LARGE SCALE GENOMIC DNA]</scope>
    <source>
        <strain evidence="4 5">F13-25</strain>
    </source>
</reference>
<dbReference type="PANTHER" id="PTHR33608:SF6">
    <property type="entry name" value="BLL2464 PROTEIN"/>
    <property type="match status" value="1"/>
</dbReference>
<dbReference type="Gene3D" id="2.60.40.10">
    <property type="entry name" value="Immunoglobulins"/>
    <property type="match status" value="1"/>
</dbReference>
<name>A0A498KZG0_9EURY</name>
<dbReference type="RefSeq" id="WP_129067938.1">
    <property type="nucleotide sequence ID" value="NZ_RDFA01000002.1"/>
</dbReference>
<evidence type="ECO:0000313" key="5">
    <source>
        <dbReference type="Proteomes" id="UP000289691"/>
    </source>
</evidence>
<gene>
    <name evidence="4" type="ORF">EAF64_05225</name>
</gene>
<sequence>MRVARWHGALVGALFASALGLYVGDHVFFLAATIPLAYVVYGHVTGLGPPSLYIERTFDDDHVDPGDTVTVQLTVENTGDRPIPDLRLVDGVPEDVAVPDGSPAGSVALRPDESATVSYEVRPPRGAHEFGTVAVRGRSLAGTVTGTTTLAPDGDDTLRCTTLLDEFPLQDPTTPFAGQAPTDTGGDGIEFHSIREYRRGDPLSHVDWRRLARTGELATVTYRQERAAAVVFVVDDRPGARCQPPQGGPSALDYAVYAASQGLVTLTEEGHRVGVTTLSPGNDRDWVSPGRGSATESAASDLFDRVQDDDAEPATTESARTPVATDGAGSAATQEGAGTGPDEGDAATDSDGAALGLRLAEWLPAHAQVVLCTPLVDDVPVGVVETLLSNRHAVTVLSPNVTGSVDGNYPTPGQAVVDVQRRLRLTDLERLGVSATDWQPETPLQVALADVLTTTRGWDR</sequence>
<dbReference type="Pfam" id="PF10633">
    <property type="entry name" value="NPCBM_assoc"/>
    <property type="match status" value="1"/>
</dbReference>
<dbReference type="OrthoDB" id="31512at2157"/>
<dbReference type="InterPro" id="IPR013783">
    <property type="entry name" value="Ig-like_fold"/>
</dbReference>
<comment type="caution">
    <text evidence="4">The sequence shown here is derived from an EMBL/GenBank/DDBJ whole genome shotgun (WGS) entry which is preliminary data.</text>
</comment>
<evidence type="ECO:0000256" key="1">
    <source>
        <dbReference type="SAM" id="MobiDB-lite"/>
    </source>
</evidence>
<dbReference type="Pfam" id="PF01882">
    <property type="entry name" value="DUF58"/>
    <property type="match status" value="1"/>
</dbReference>
<evidence type="ECO:0000259" key="2">
    <source>
        <dbReference type="Pfam" id="PF01882"/>
    </source>
</evidence>
<feature type="domain" description="Alpha-galactosidase NEW3" evidence="3">
    <location>
        <begin position="64"/>
        <end position="128"/>
    </location>
</feature>
<feature type="domain" description="DUF58" evidence="2">
    <location>
        <begin position="194"/>
        <end position="279"/>
    </location>
</feature>
<evidence type="ECO:0000259" key="3">
    <source>
        <dbReference type="Pfam" id="PF10633"/>
    </source>
</evidence>
<dbReference type="AlphaFoldDB" id="A0A498KZG0"/>
<keyword evidence="5" id="KW-1185">Reference proteome</keyword>
<dbReference type="InterPro" id="IPR018905">
    <property type="entry name" value="A-galactase_NEW3"/>
</dbReference>
<protein>
    <submittedName>
        <fullName evidence="4">DUF58 domain-containing protein</fullName>
    </submittedName>
</protein>
<proteinExistence type="predicted"/>
<dbReference type="EMBL" id="RDFA01000002">
    <property type="protein sequence ID" value="RXK49973.1"/>
    <property type="molecule type" value="Genomic_DNA"/>
</dbReference>